<evidence type="ECO:0000259" key="1">
    <source>
        <dbReference type="Pfam" id="PF08241"/>
    </source>
</evidence>
<evidence type="ECO:0000313" key="2">
    <source>
        <dbReference type="EMBL" id="KKN87060.1"/>
    </source>
</evidence>
<dbReference type="Gene3D" id="3.40.50.150">
    <property type="entry name" value="Vaccinia Virus protein VP39"/>
    <property type="match status" value="1"/>
</dbReference>
<protein>
    <recommendedName>
        <fullName evidence="1">Methyltransferase type 11 domain-containing protein</fullName>
    </recommendedName>
</protein>
<reference evidence="2" key="1">
    <citation type="journal article" date="2015" name="Nature">
        <title>Complex archaea that bridge the gap between prokaryotes and eukaryotes.</title>
        <authorList>
            <person name="Spang A."/>
            <person name="Saw J.H."/>
            <person name="Jorgensen S.L."/>
            <person name="Zaremba-Niedzwiedzka K."/>
            <person name="Martijn J."/>
            <person name="Lind A.E."/>
            <person name="van Eijk R."/>
            <person name="Schleper C."/>
            <person name="Guy L."/>
            <person name="Ettema T.J."/>
        </authorList>
    </citation>
    <scope>NUCLEOTIDE SEQUENCE</scope>
</reference>
<comment type="caution">
    <text evidence="2">The sequence shown here is derived from an EMBL/GenBank/DDBJ whole genome shotgun (WGS) entry which is preliminary data.</text>
</comment>
<dbReference type="EMBL" id="LAZR01000142">
    <property type="protein sequence ID" value="KKN87060.1"/>
    <property type="molecule type" value="Genomic_DNA"/>
</dbReference>
<dbReference type="GO" id="GO:0008757">
    <property type="term" value="F:S-adenosylmethionine-dependent methyltransferase activity"/>
    <property type="evidence" value="ECO:0007669"/>
    <property type="project" value="InterPro"/>
</dbReference>
<dbReference type="InterPro" id="IPR029063">
    <property type="entry name" value="SAM-dependent_MTases_sf"/>
</dbReference>
<dbReference type="CDD" id="cd02440">
    <property type="entry name" value="AdoMet_MTases"/>
    <property type="match status" value="1"/>
</dbReference>
<proteinExistence type="predicted"/>
<dbReference type="SUPFAM" id="SSF53335">
    <property type="entry name" value="S-adenosyl-L-methionine-dependent methyltransferases"/>
    <property type="match status" value="1"/>
</dbReference>
<gene>
    <name evidence="2" type="ORF">LCGC14_0263300</name>
</gene>
<name>A0A0F9U1E3_9ZZZZ</name>
<dbReference type="AlphaFoldDB" id="A0A0F9U1E3"/>
<feature type="domain" description="Methyltransferase type 11" evidence="1">
    <location>
        <begin position="39"/>
        <end position="90"/>
    </location>
</feature>
<dbReference type="Pfam" id="PF08241">
    <property type="entry name" value="Methyltransf_11"/>
    <property type="match status" value="1"/>
</dbReference>
<dbReference type="InterPro" id="IPR013216">
    <property type="entry name" value="Methyltransf_11"/>
</dbReference>
<sequence length="182" mass="20642">MPDYLLPFKPTDNVIELGGGDNPVFLMNVDMRPGPKVALVADFNESLPIESESYDGVFSVYVIEHLSWRKVRDFIYESHRILRPSGIAVFVTANLLEQCKLAIQWFEQGKGLEVSQMLFGDQNYEGGDWIFNAHHCGFSPAYAIKLFREAGFHEVTVFEHPNCKTDMIIQSKKSGVKIARIL</sequence>
<organism evidence="2">
    <name type="scientific">marine sediment metagenome</name>
    <dbReference type="NCBI Taxonomy" id="412755"/>
    <lineage>
        <taxon>unclassified sequences</taxon>
        <taxon>metagenomes</taxon>
        <taxon>ecological metagenomes</taxon>
    </lineage>
</organism>
<accession>A0A0F9U1E3</accession>